<feature type="signal peptide" evidence="2">
    <location>
        <begin position="1"/>
        <end position="24"/>
    </location>
</feature>
<keyword evidence="1" id="KW-0812">Transmembrane</keyword>
<accession>A0A8B8EE85</accession>
<gene>
    <name evidence="4" type="primary">LOC111133646</name>
</gene>
<keyword evidence="2" id="KW-0732">Signal</keyword>
<dbReference type="Proteomes" id="UP000694844">
    <property type="component" value="Chromosome 5"/>
</dbReference>
<evidence type="ECO:0000256" key="1">
    <source>
        <dbReference type="SAM" id="Phobius"/>
    </source>
</evidence>
<organism evidence="3 4">
    <name type="scientific">Crassostrea virginica</name>
    <name type="common">Eastern oyster</name>
    <dbReference type="NCBI Taxonomy" id="6565"/>
    <lineage>
        <taxon>Eukaryota</taxon>
        <taxon>Metazoa</taxon>
        <taxon>Spiralia</taxon>
        <taxon>Lophotrochozoa</taxon>
        <taxon>Mollusca</taxon>
        <taxon>Bivalvia</taxon>
        <taxon>Autobranchia</taxon>
        <taxon>Pteriomorphia</taxon>
        <taxon>Ostreida</taxon>
        <taxon>Ostreoidea</taxon>
        <taxon>Ostreidae</taxon>
        <taxon>Crassostrea</taxon>
    </lineage>
</organism>
<evidence type="ECO:0000256" key="2">
    <source>
        <dbReference type="SAM" id="SignalP"/>
    </source>
</evidence>
<evidence type="ECO:0000313" key="3">
    <source>
        <dbReference type="Proteomes" id="UP000694844"/>
    </source>
</evidence>
<dbReference type="AlphaFoldDB" id="A0A8B8EE85"/>
<proteinExistence type="predicted"/>
<dbReference type="KEGG" id="cvn:111133646"/>
<name>A0A8B8EE85_CRAVI</name>
<reference evidence="4" key="1">
    <citation type="submission" date="2025-08" db="UniProtKB">
        <authorList>
            <consortium name="RefSeq"/>
        </authorList>
    </citation>
    <scope>IDENTIFICATION</scope>
    <source>
        <tissue evidence="4">Whole sample</tissue>
    </source>
</reference>
<feature type="chain" id="PRO_5034794205" evidence="2">
    <location>
        <begin position="25"/>
        <end position="460"/>
    </location>
</feature>
<dbReference type="OrthoDB" id="6157970at2759"/>
<keyword evidence="3" id="KW-1185">Reference proteome</keyword>
<keyword evidence="1" id="KW-0472">Membrane</keyword>
<dbReference type="GeneID" id="111133646"/>
<evidence type="ECO:0000313" key="4">
    <source>
        <dbReference type="RefSeq" id="XP_022337881.1"/>
    </source>
</evidence>
<feature type="transmembrane region" description="Helical" evidence="1">
    <location>
        <begin position="388"/>
        <end position="412"/>
    </location>
</feature>
<protein>
    <submittedName>
        <fullName evidence="4">Uncharacterized protein LOC111133646 isoform X1</fullName>
    </submittedName>
</protein>
<keyword evidence="1" id="KW-1133">Transmembrane helix</keyword>
<dbReference type="RefSeq" id="XP_022337881.1">
    <property type="nucleotide sequence ID" value="XM_022482173.1"/>
</dbReference>
<sequence length="460" mass="52647">MRYYCNYYKLLRAIVTFCLVGASALDGSWEKGLLHCDDHQNTRPPTLEDISMFVQDSWIYAALISLPEGDSIIIMKRRVDGDKTCYGNCNDTCQICDDGIHFNRSKASIKPQLGIMIPRKPYILNDNHFEDFPQPDICLEYLFYYKILAFRDCKETRPVQCLNGTRNLDTSVFETTACYQPSTLIPSCLPLPPQKNNHFGASALDGSWEKGLLHCYGHQNTRQPTLEDISMFVQDSWIYAALISLPEGDSIIMMKSKADGDKTCIGNCNDSCQICDDGIVFNRSKASIKPQLGIMVPRRPYIHNDNHFEDFPQPDICLEYLFDDKMLAFRDCNETRPVQCMNDTGVFETTACFQPSTLIPSCLPLPLEKNNHCNFREDCTVGRLFQEFNVYVVTLVGAAFIYGMINIIFIMWTKIVHQTEWSPRFRCTIHTCESNSNSEQSVSKSMIKWTSGVFLRFWTI</sequence>